<dbReference type="HOGENOM" id="CLU_005854_3_0_3"/>
<dbReference type="Pfam" id="PF07452">
    <property type="entry name" value="CHRD"/>
    <property type="match status" value="1"/>
</dbReference>
<dbReference type="NCBIfam" id="NF038117">
    <property type="entry name" value="choice_anch_I"/>
    <property type="match status" value="1"/>
</dbReference>
<dbReference type="InterPro" id="IPR036907">
    <property type="entry name" value="5'-Nucleotdase_C_sf"/>
</dbReference>
<dbReference type="InterPro" id="IPR010895">
    <property type="entry name" value="CHRD"/>
</dbReference>
<evidence type="ECO:0000259" key="2">
    <source>
        <dbReference type="SMART" id="SM00754"/>
    </source>
</evidence>
<dbReference type="InterPro" id="IPR008334">
    <property type="entry name" value="5'-Nucleotdase_C"/>
</dbReference>
<name>K9YJP4_CYASC</name>
<dbReference type="InterPro" id="IPR055188">
    <property type="entry name" value="Choice_anch_I"/>
</dbReference>
<dbReference type="Gene3D" id="3.90.780.10">
    <property type="entry name" value="5'-Nucleotidase, C-terminal domain"/>
    <property type="match status" value="1"/>
</dbReference>
<dbReference type="GO" id="GO:0009166">
    <property type="term" value="P:nucleotide catabolic process"/>
    <property type="evidence" value="ECO:0007669"/>
    <property type="project" value="InterPro"/>
</dbReference>
<dbReference type="InterPro" id="IPR015943">
    <property type="entry name" value="WD40/YVTN_repeat-like_dom_sf"/>
</dbReference>
<dbReference type="eggNOG" id="COG3391">
    <property type="taxonomic scope" value="Bacteria"/>
</dbReference>
<dbReference type="SUPFAM" id="SSF55816">
    <property type="entry name" value="5'-nucleotidase (syn. UDP-sugar hydrolase), C-terminal domain"/>
    <property type="match status" value="1"/>
</dbReference>
<dbReference type="InterPro" id="IPR052956">
    <property type="entry name" value="Mesenchyme-surface_protein"/>
</dbReference>
<dbReference type="PANTHER" id="PTHR46928:SF1">
    <property type="entry name" value="MESENCHYME-SPECIFIC CELL SURFACE GLYCOPROTEIN"/>
    <property type="match status" value="1"/>
</dbReference>
<dbReference type="PANTHER" id="PTHR46928">
    <property type="entry name" value="MESENCHYME-SPECIFIC CELL SURFACE GLYCOPROTEIN"/>
    <property type="match status" value="1"/>
</dbReference>
<protein>
    <submittedName>
        <fullName evidence="3">5'-Nucleotidase domain-containing protein</fullName>
    </submittedName>
</protein>
<dbReference type="GO" id="GO:0016787">
    <property type="term" value="F:hydrolase activity"/>
    <property type="evidence" value="ECO:0007669"/>
    <property type="project" value="InterPro"/>
</dbReference>
<dbReference type="InterPro" id="IPR006179">
    <property type="entry name" value="5_nucleotidase/apyrase"/>
</dbReference>
<reference evidence="4" key="1">
    <citation type="journal article" date="2013" name="Proc. Natl. Acad. Sci. U.S.A.">
        <title>Improving the coverage of the cyanobacterial phylum using diversity-driven genome sequencing.</title>
        <authorList>
            <person name="Shih P.M."/>
            <person name="Wu D."/>
            <person name="Latifi A."/>
            <person name="Axen S.D."/>
            <person name="Fewer D.P."/>
            <person name="Talla E."/>
            <person name="Calteau A."/>
            <person name="Cai F."/>
            <person name="Tandeau de Marsac N."/>
            <person name="Rippka R."/>
            <person name="Herdman M."/>
            <person name="Sivonen K."/>
            <person name="Coursin T."/>
            <person name="Laurent T."/>
            <person name="Goodwin L."/>
            <person name="Nolan M."/>
            <person name="Davenport K.W."/>
            <person name="Han C.S."/>
            <person name="Rubin E.M."/>
            <person name="Eisen J.A."/>
            <person name="Woyke T."/>
            <person name="Gugger M."/>
            <person name="Kerfeld C.A."/>
        </authorList>
    </citation>
    <scope>NUCLEOTIDE SEQUENCE [LARGE SCALE GENOMIC DNA]</scope>
    <source>
        <strain evidence="4">ATCC 29140 / PCC 7202</strain>
    </source>
</reference>
<feature type="compositionally biased region" description="Basic and acidic residues" evidence="1">
    <location>
        <begin position="1204"/>
        <end position="1214"/>
    </location>
</feature>
<keyword evidence="4" id="KW-1185">Reference proteome</keyword>
<dbReference type="eggNOG" id="COG2931">
    <property type="taxonomic scope" value="Bacteria"/>
</dbReference>
<dbReference type="eggNOG" id="COG0737">
    <property type="taxonomic scope" value="Bacteria"/>
</dbReference>
<dbReference type="Pfam" id="PF02872">
    <property type="entry name" value="5_nucleotid_C"/>
    <property type="match status" value="1"/>
</dbReference>
<gene>
    <name evidence="3" type="ordered locus">Cyast_0333</name>
</gene>
<dbReference type="Pfam" id="PF13448">
    <property type="entry name" value="DUF4114"/>
    <property type="match status" value="1"/>
</dbReference>
<dbReference type="SUPFAM" id="SSF56300">
    <property type="entry name" value="Metallo-dependent phosphatases"/>
    <property type="match status" value="1"/>
</dbReference>
<dbReference type="STRING" id="292563.Cyast_0333"/>
<organism evidence="3 4">
    <name type="scientific">Cyanobacterium stanieri (strain ATCC 29140 / PCC 7202)</name>
    <dbReference type="NCBI Taxonomy" id="292563"/>
    <lineage>
        <taxon>Bacteria</taxon>
        <taxon>Bacillati</taxon>
        <taxon>Cyanobacteriota</taxon>
        <taxon>Cyanophyceae</taxon>
        <taxon>Oscillatoriophycideae</taxon>
        <taxon>Chroococcales</taxon>
        <taxon>Geminocystaceae</taxon>
        <taxon>Cyanobacterium</taxon>
    </lineage>
</organism>
<feature type="domain" description="CHRD" evidence="2">
    <location>
        <begin position="1005"/>
        <end position="1144"/>
    </location>
</feature>
<dbReference type="BioCyc" id="CSTA292563:G1353-336-MONOMER"/>
<evidence type="ECO:0000313" key="3">
    <source>
        <dbReference type="EMBL" id="AFZ46313.1"/>
    </source>
</evidence>
<evidence type="ECO:0000256" key="1">
    <source>
        <dbReference type="SAM" id="MobiDB-lite"/>
    </source>
</evidence>
<dbReference type="eggNOG" id="COG1917">
    <property type="taxonomic scope" value="Bacteria"/>
</dbReference>
<dbReference type="InterPro" id="IPR029052">
    <property type="entry name" value="Metallo-depent_PP-like"/>
</dbReference>
<dbReference type="PATRIC" id="fig|292563.3.peg.349"/>
<dbReference type="PRINTS" id="PR01607">
    <property type="entry name" value="APYRASEFAMLY"/>
</dbReference>
<accession>K9YJP4</accession>
<dbReference type="SUPFAM" id="SSF75011">
    <property type="entry name" value="3-carboxy-cis,cis-mucoante lactonizing enzyme"/>
    <property type="match status" value="1"/>
</dbReference>
<sequence length="1523" mass="162431">MTINFSLFNRDFFAETLTEATDSPSFTLQLFHFADQEAGTPAFDDIPRFSAVLNALRNQDLDGDGIPGFANTLTLSSGDAYIPGLFFGASEDVFGGFGRGDILIQNELGVQAIALGNHEFDLGTALVRDLIIGDGTFGGTNFPYLSSNLDFSTDANLADLVVADGQAPQPNSIAASVVFDVNGEQIGVVGATTPILRSISSPGNVGVFPSVFSANPTEEQLDALAAEIQADVDALIASNTSLNKIILLAHMQQLSIELELAQRLRDVDIIVAGGSNTRLFDENDRPRAGDTVQGPYPIFGTDADGNPIAVVNTDGNYKYVGRLVIDFDENGFIIPESYDPLVSGAFATDEQGVADLGAQDLVNPEIQNIVNQLREVVVAQEGNFFGISDVFLNGSRGSVRTEETNLGNLTADANLAIAKETDPSVVISIKNGGGIRDNIGRTFIPTGSIGDVQFLPTEEVVDANGNIVKPQGGISQNDIANALSFNNGLTLVTVTAQQLLDILEHAVSASAAGATPGQFPQVSGVAFSFDINQPPGDRIRSAVIQDENGQTIDVVVANGQLQGQGDRTFRLVTLGFLADGGDGYPFPQGEAVNRVDLAQNDDAPRTGNATFAPDGTEQDALAEFLFNNFLETPFNEQDTSPVEDTRIQNLAFRNDSLIPTNSMAINLNLIGNYRTGIFGESAAEIPAYDPITQRLFVVNAQSASVDVLDMSDPTNPTKIGEIIGENVGGIVNSVTVKNGIVAVAVEANVKTDPGSIILFSSNRDFSSFIQPENILPAGSLPDAITFTPDGTKILVSNEGEPNDDYTIDPEGSVTIIDVSNGIPNAMVTQVNFNAFDDRLEELRASGVRIFGPGATVSQDLEPEWIAVSSDSKIGYVSLQENNAIAILDIENGVILDIKPLGFRNHSLPGNGLDVSDRDNAINIANWPVFGIPQPDSIATYAVGGRQFVVTANEGDARDYDGFSEEVRVNSIILDPVAFPNASELQQNSQLGRLSITNTLGISDRAIFVSELTGEQQVEPSVTTDAQGSALTWVDDNGFLNIELTVSGLDFGRETGNFLSSDTGDDVILLHIHEGARGANGGVVWDILEDPDTIINVDNNGVATITSIWQENTIAKTPQGEDAPFYFNIHTERNQAGEIRGQIVGEIGYDEIYAYGSRSFSIYDQDLNLIFDSADQFEQLIAQHIAVGALPFEAFNANNSENDSFDSRSDNKGPEPEGIAIGEIDGVPYAFVGLERIGGVMVYDISNPNNPQFIQYLNNRDFGVEAQLPDGSTNPAVGDLGAEGLIFIDAQDSPNGEPLLVVANEVSGTTSIFEIQPFAPVFDLSQNPEDITVRADDDILSRTDASFHNIVGLYRVENSRGAVLDTFDLNNNGSTTDFLNPGDQGYAFTAIANAVSNFNLELGAEGDINKNTTAGAFGDVLLEGGQIYAPFIIANGGNLIPDGGTVQDAFNAFLDLNPNNVGATIENFESHIVAYFSFLGANPDNSLHVRNYGNNIFGFEDLPGNLGVSDFDFNDALVRFTPIA</sequence>
<dbReference type="Gene3D" id="2.130.10.10">
    <property type="entry name" value="YVTN repeat-like/Quinoprotein amine dehydrogenase"/>
    <property type="match status" value="1"/>
</dbReference>
<evidence type="ECO:0000313" key="4">
    <source>
        <dbReference type="Proteomes" id="UP000010483"/>
    </source>
</evidence>
<dbReference type="InterPro" id="IPR025193">
    <property type="entry name" value="DUF4114"/>
</dbReference>
<dbReference type="Proteomes" id="UP000010483">
    <property type="component" value="Chromosome"/>
</dbReference>
<dbReference type="Pfam" id="PF22494">
    <property type="entry name" value="choice_anch_I"/>
    <property type="match status" value="2"/>
</dbReference>
<dbReference type="EMBL" id="CP003940">
    <property type="protein sequence ID" value="AFZ46313.1"/>
    <property type="molecule type" value="Genomic_DNA"/>
</dbReference>
<dbReference type="KEGG" id="csn:Cyast_0333"/>
<feature type="region of interest" description="Disordered" evidence="1">
    <location>
        <begin position="1199"/>
        <end position="1218"/>
    </location>
</feature>
<dbReference type="Gene3D" id="3.60.21.10">
    <property type="match status" value="1"/>
</dbReference>
<dbReference type="SMART" id="SM00754">
    <property type="entry name" value="CHRD"/>
    <property type="match status" value="1"/>
</dbReference>
<proteinExistence type="predicted"/>